<dbReference type="NCBIfam" id="TIGR01414">
    <property type="entry name" value="autotrans_barl"/>
    <property type="match status" value="1"/>
</dbReference>
<evidence type="ECO:0000313" key="2">
    <source>
        <dbReference type="EMBL" id="QQZ52088.1"/>
    </source>
</evidence>
<organism evidence="2">
    <name type="scientific">Phenylobacterium glaciei</name>
    <dbReference type="NCBI Taxonomy" id="2803784"/>
    <lineage>
        <taxon>Bacteria</taxon>
        <taxon>Pseudomonadati</taxon>
        <taxon>Pseudomonadota</taxon>
        <taxon>Alphaproteobacteria</taxon>
        <taxon>Caulobacterales</taxon>
        <taxon>Caulobacteraceae</taxon>
        <taxon>Phenylobacterium</taxon>
    </lineage>
</organism>
<gene>
    <name evidence="2" type="ORF">JKL49_25210</name>
</gene>
<reference evidence="2" key="1">
    <citation type="submission" date="2021-01" db="EMBL/GenBank/DDBJ databases">
        <title>Genome sequence of Phenylobacterium sp. 20VBR1 isolated from a valley glaceir, Ny-Alesund, Svalbard.</title>
        <authorList>
            <person name="Thomas F.A."/>
            <person name="Krishnan K.P."/>
            <person name="Sinha R.K."/>
        </authorList>
    </citation>
    <scope>NUCLEOTIDE SEQUENCE</scope>
    <source>
        <strain evidence="2">20VBR1</strain>
    </source>
</reference>
<dbReference type="InterPro" id="IPR036709">
    <property type="entry name" value="Autotransporte_beta_dom_sf"/>
</dbReference>
<proteinExistence type="predicted"/>
<dbReference type="Pfam" id="PF03797">
    <property type="entry name" value="Autotransporter"/>
    <property type="match status" value="1"/>
</dbReference>
<dbReference type="GO" id="GO:0019867">
    <property type="term" value="C:outer membrane"/>
    <property type="evidence" value="ECO:0007669"/>
    <property type="project" value="InterPro"/>
</dbReference>
<dbReference type="InterPro" id="IPR006315">
    <property type="entry name" value="OM_autotransptr_brl_dom"/>
</dbReference>
<dbReference type="InterPro" id="IPR005546">
    <property type="entry name" value="Autotransporte_beta"/>
</dbReference>
<feature type="domain" description="Autotransporter" evidence="1">
    <location>
        <begin position="1"/>
        <end position="197"/>
    </location>
</feature>
<dbReference type="AlphaFoldDB" id="A0A974P7B5"/>
<dbReference type="PROSITE" id="PS51208">
    <property type="entry name" value="AUTOTRANSPORTER"/>
    <property type="match status" value="1"/>
</dbReference>
<accession>A0A974P7B5</accession>
<protein>
    <submittedName>
        <fullName evidence="2">Autotransporter outer membrane beta-barrel domain-containing protein</fullName>
    </submittedName>
</protein>
<dbReference type="Gene3D" id="2.40.128.130">
    <property type="entry name" value="Autotransporter beta-domain"/>
    <property type="match status" value="1"/>
</dbReference>
<sequence>MGPLLLAAAASYQYSRADLSRTVNFPIALVSANSKPVTDLASLRLRAAYTAQGQSFYVRPSIEGEAYHLGLKGYRESGAPGLNLIVRDGDQSFTSGTANLEIGATHVTAKGVVLRPYANVGVTRFSENTWDVTARLESAPAAAPDFTVKTELPKQLNRAAIGLEADFDQGAIRVEYETRQGDRYRDDTAALKLRMQF</sequence>
<name>A0A974P7B5_9CAUL</name>
<evidence type="ECO:0000259" key="1">
    <source>
        <dbReference type="PROSITE" id="PS51208"/>
    </source>
</evidence>
<dbReference type="SUPFAM" id="SSF103515">
    <property type="entry name" value="Autotransporter"/>
    <property type="match status" value="1"/>
</dbReference>
<dbReference type="EMBL" id="CP068570">
    <property type="protein sequence ID" value="QQZ52088.1"/>
    <property type="molecule type" value="Genomic_DNA"/>
</dbReference>